<dbReference type="InterPro" id="IPR050991">
    <property type="entry name" value="ECM_Regulatory_Proteins"/>
</dbReference>
<evidence type="ECO:0000313" key="6">
    <source>
        <dbReference type="Proteomes" id="UP000663829"/>
    </source>
</evidence>
<dbReference type="InterPro" id="IPR036116">
    <property type="entry name" value="FN3_sf"/>
</dbReference>
<feature type="compositionally biased region" description="Basic and acidic residues" evidence="2">
    <location>
        <begin position="1"/>
        <end position="12"/>
    </location>
</feature>
<feature type="domain" description="Fibronectin type-III" evidence="3">
    <location>
        <begin position="1382"/>
        <end position="1484"/>
    </location>
</feature>
<evidence type="ECO:0000259" key="3">
    <source>
        <dbReference type="PROSITE" id="PS50853"/>
    </source>
</evidence>
<gene>
    <name evidence="4" type="ORF">GPM918_LOCUS1284</name>
    <name evidence="5" type="ORF">SRO942_LOCUS1284</name>
</gene>
<keyword evidence="1" id="KW-0677">Repeat</keyword>
<dbReference type="Proteomes" id="UP000681722">
    <property type="component" value="Unassembled WGS sequence"/>
</dbReference>
<feature type="domain" description="Fibronectin type-III" evidence="3">
    <location>
        <begin position="1831"/>
        <end position="1931"/>
    </location>
</feature>
<dbReference type="EMBL" id="CAJOBC010000117">
    <property type="protein sequence ID" value="CAF3539775.1"/>
    <property type="molecule type" value="Genomic_DNA"/>
</dbReference>
<dbReference type="PANTHER" id="PTHR46708">
    <property type="entry name" value="TENASCIN"/>
    <property type="match status" value="1"/>
</dbReference>
<reference evidence="4" key="1">
    <citation type="submission" date="2021-02" db="EMBL/GenBank/DDBJ databases">
        <authorList>
            <person name="Nowell W R."/>
        </authorList>
    </citation>
    <scope>NUCLEOTIDE SEQUENCE</scope>
</reference>
<evidence type="ECO:0000313" key="5">
    <source>
        <dbReference type="EMBL" id="CAF3539775.1"/>
    </source>
</evidence>
<dbReference type="SMART" id="SM00060">
    <property type="entry name" value="FN3"/>
    <property type="match status" value="11"/>
</dbReference>
<feature type="domain" description="Fibronectin type-III" evidence="3">
    <location>
        <begin position="2176"/>
        <end position="2269"/>
    </location>
</feature>
<dbReference type="Gene3D" id="2.60.40.10">
    <property type="entry name" value="Immunoglobulins"/>
    <property type="match status" value="5"/>
</dbReference>
<feature type="domain" description="Fibronectin type-III" evidence="3">
    <location>
        <begin position="1711"/>
        <end position="1814"/>
    </location>
</feature>
<dbReference type="PANTHER" id="PTHR46708:SF2">
    <property type="entry name" value="FIBRONECTIN TYPE-III DOMAIN-CONTAINING PROTEIN"/>
    <property type="match status" value="1"/>
</dbReference>
<organism evidence="4 6">
    <name type="scientific">Didymodactylos carnosus</name>
    <dbReference type="NCBI Taxonomy" id="1234261"/>
    <lineage>
        <taxon>Eukaryota</taxon>
        <taxon>Metazoa</taxon>
        <taxon>Spiralia</taxon>
        <taxon>Gnathifera</taxon>
        <taxon>Rotifera</taxon>
        <taxon>Eurotatoria</taxon>
        <taxon>Bdelloidea</taxon>
        <taxon>Philodinida</taxon>
        <taxon>Philodinidae</taxon>
        <taxon>Didymodactylos</taxon>
    </lineage>
</organism>
<proteinExistence type="predicted"/>
<keyword evidence="6" id="KW-1185">Reference proteome</keyword>
<dbReference type="InterPro" id="IPR003961">
    <property type="entry name" value="FN3_dom"/>
</dbReference>
<evidence type="ECO:0000256" key="2">
    <source>
        <dbReference type="SAM" id="MobiDB-lite"/>
    </source>
</evidence>
<evidence type="ECO:0000313" key="4">
    <source>
        <dbReference type="EMBL" id="CAF0759136.1"/>
    </source>
</evidence>
<comment type="caution">
    <text evidence="4">The sequence shown here is derived from an EMBL/GenBank/DDBJ whole genome shotgun (WGS) entry which is preliminary data.</text>
</comment>
<dbReference type="OrthoDB" id="10036029at2759"/>
<feature type="domain" description="Fibronectin type-III" evidence="3">
    <location>
        <begin position="2383"/>
        <end position="2475"/>
    </location>
</feature>
<feature type="domain" description="Fibronectin type-III" evidence="3">
    <location>
        <begin position="1485"/>
        <end position="1581"/>
    </location>
</feature>
<dbReference type="EMBL" id="CAJNOQ010000117">
    <property type="protein sequence ID" value="CAF0759136.1"/>
    <property type="molecule type" value="Genomic_DNA"/>
</dbReference>
<feature type="region of interest" description="Disordered" evidence="2">
    <location>
        <begin position="1"/>
        <end position="27"/>
    </location>
</feature>
<protein>
    <recommendedName>
        <fullName evidence="3">Fibronectin type-III domain-containing protein</fullName>
    </recommendedName>
</protein>
<dbReference type="PROSITE" id="PS50853">
    <property type="entry name" value="FN3"/>
    <property type="match status" value="6"/>
</dbReference>
<accession>A0A813PQW4</accession>
<dbReference type="CDD" id="cd00063">
    <property type="entry name" value="FN3"/>
    <property type="match status" value="4"/>
</dbReference>
<name>A0A813PQW4_9BILA</name>
<sequence length="2592" mass="298640">MSVIKDDRRRLNSEQSNYEEDTPEKVEKVDISGGKFEKVLTISAGDSVDFELKEDSKQYDIIQVYRDGSDFYPVPNGIELRNISKTEKGRLSLSFDLTTDEKEREIYFYIILSDNNIKTNVRQKYSRDACENNKIIIKPVVTKFSFTDKEDSQKVYLRKGDILEIDWASTTTEYYIEEKKYCPISGGFYTITNNSNQTQKSTLKGIFKKEINQLGISYFIRLAKQKTESNRLMYYIHDILVCIVQNNYKYKYVQLTNDNGIESKPIWIDEDDTIIWEWDTKKKQSITQVDSYRNNDNDQYTEFWIPLKTESENNFFWAFPPNKRGMMCHQFTKPGVYSYKDALNNIRTVIVQARTEFYSISILDDKLVHKVSTNHMIQFYWDTQKQISEFSIIIDPVSSVVPEAISGLTGIFDCVNHNCQRVDELVSHHFYNCKTFLMTIPVHGLYNFKYSNSSDNRLMSIVVENAIDNYTVQCNDTGFNPPTLFITQLDFLWFEWKTGTLKQLYQINKYGNISENSFNFKSNKNDSQYLMKQFDRIGVYYFTNINNDQYDDKQEKTTIELKTLVNPVLTIIVLPEIKFHYKLIQKHDFDLQPIVTKLHDFVIWEFSEPIQHNVIQLIDTENINDLISSHNRAVKGQNRQCLAMECVATGTYYFANPDFEKIVSWDQDLLISVIVIDPPFSNACFYVTNTQFIPNILYIAQRQQVDVPFNQYEFDTNYLYTFYECGTYQITSDRFQESATVVVYSESSIKTYKRRLQEPKVVGELPISCPFGDKIRLESPDRFVTIYYTLDGRIPTRRHEDVQIYNPDERISLVKPGLLVIRAYSTEDQKLASAVTTTWPILVMENEGLNNATTMWKNCNISLTASLARPNKIYGEIHVEPEYCDLIDHFELYVDDVARGTNLNSYELNFAAGGFAGAVTDQSSTIFLMWAHIGDHVSEYAIYVDNIDTKHLTEKEFKDFFGIKFLGATPKKKYSVHVEAKLNDSNQILKSNVMSVKLPLEMPLKEQIIDGYFPYISINTDKPTPDMNLETIKFERSQSKGKEAEYTILSLPINNILRHVVPTLSFKRNNNGITLYWTKKTPLTQDSIENYRIMLDNKEYGPPISPYDEKKFQVNLEPGKHECYVSVIPKDETEEILKTNVLKIDGPREIQVKKKDSSSSSSIEKALPQQDRPIPKLSIQIISSSAIRTNWYMDRPLQQDVYLAMYEVHVRGTDFPEKMKSDESFTNNGSTEHVWFVIKPPLEIEGISEQINYTIFVRAFFHMIGNTDIKYVSTTSVELNTSQLDPLAELLIRPLLKVSQIGNQSVTIVWSIDPSVDKSLIKGYRLIINRKPSEIFTPNQYEYELNNISPGSTNEIQVSVTSHPDWINEKISESVHIFCPKKPSPPKIIAYQSMKLHGIAVKWERENDDIVSYKIFLDEKQHDELQTNDRTSFTYEINNLKPGQTYSFYIKAVIGQKKLEGYIYQCQIESLPSNELSLKCSAPPKISPPRLERMSSHGIDIVWDTPVEYGDAKLTGYQILKDGKAVGKQLPVEKCHATITDLEVGNRYSIQVVPLIDHPSRKSFQIGEEYDPERHCHAGPTLDVEYTDLIEIPEKIWIENAKGHGAVVCWTPLNSSLSVNTLPDSYKLYYWSRDQTRNEATILQVSSEYDSIIMCKTLLNKYIILETETNKDLTDLKSSTGYEIILEGSKRRQQYVVVATSNSITLYTGSPPDPPTSFLVIACTNNAARISWDSFLEHNSEIVALRIDCVAANQSLQDSRHLTLELTPDSTEVILPNLSERTEYIVTVTAITDEYLFKNKIRDISQLPKKLKPDKWLPNKSLNFTTGGAEAATKLQFKVRNFDSIQLDWTQPKAYGSTRLIGQCIRWMLENSNEHTLDIDPLTTSTVINGLLPSGYYTINLDSIFSVKINLEPDNNNDSGRKQVLHSTNELTMLHFQMPAMCEKPELYLTGYSTKTINFAWNKPNMFTVIDHPEKVHEQVKFHRHLLEYRIDVNGQRQCTLNNDQHQYTLTECIPTKEYKVQLYARTVLQTDSESDKLSIKPKDTTDDDADETPSKKFRIRTLSGKDILKSLQANFEFYDSVINENNREKKNDVKSLGKIRIQWTVTEKRNISHYILQWRSSKDLRIQQLTLNNNEVEYVLDSCDEKHFYTIELFIITNDGTRKQYNQLIVPVPGAPDAPKLWLVKTTDDNFIIEWSEPKSYGIPIIGFQLFIGGKKAYDIIKANLRRAEIPSYINRTYQVSICAVTNNPQRSLSAKSQTLTIITTSSTNLAPTASFDNTNNDIFNKTFARTIPVQVDSINEEKLYVDWSSFLPSKEIRAYYIQYRCLNNGDIRATKVSKRQRHTVLKGLKPTYTYAIIVMAVDKNHGVLYTSDKTTVQMLAPPNAPWVTIRDRAIDHVTIEWKSSMSNDDLNVIGYKIFINNKLAAILLYDQLAYTLSNGTPCETYTIHVQAISKDKTITSPMSHSLQFTWPGIRPGRLRRINNDQLGPITIAWDDPRLEESDNLVAFKVFSENAATHQIRTHGDWDSTTRQAQIHGLSNGKYRIWLEIQSTQYSVRSRPLSVLIGKSTSQLHRRSSFDAAKCYYGKRQKP</sequence>
<dbReference type="InterPro" id="IPR013783">
    <property type="entry name" value="Ig-like_fold"/>
</dbReference>
<dbReference type="Proteomes" id="UP000663829">
    <property type="component" value="Unassembled WGS sequence"/>
</dbReference>
<dbReference type="Pfam" id="PF00041">
    <property type="entry name" value="fn3"/>
    <property type="match status" value="2"/>
</dbReference>
<dbReference type="SUPFAM" id="SSF49265">
    <property type="entry name" value="Fibronectin type III"/>
    <property type="match status" value="6"/>
</dbReference>
<evidence type="ECO:0000256" key="1">
    <source>
        <dbReference type="ARBA" id="ARBA00022737"/>
    </source>
</evidence>